<proteinExistence type="predicted"/>
<protein>
    <submittedName>
        <fullName evidence="3">HAD-IIB family hydrolase</fullName>
    </submittedName>
</protein>
<dbReference type="InterPro" id="IPR006380">
    <property type="entry name" value="SPP-like_dom"/>
</dbReference>
<evidence type="ECO:0000313" key="4">
    <source>
        <dbReference type="Proteomes" id="UP000325372"/>
    </source>
</evidence>
<dbReference type="PANTHER" id="PTHR46521:SF4">
    <property type="entry name" value="SUCROSE-PHOSPHATASE 2-RELATED"/>
    <property type="match status" value="1"/>
</dbReference>
<reference evidence="3 4" key="1">
    <citation type="submission" date="2019-09" db="EMBL/GenBank/DDBJ databases">
        <title>Wenzhouxiangella sp. Genome sequencing and assembly.</title>
        <authorList>
            <person name="Zhang R."/>
        </authorList>
    </citation>
    <scope>NUCLEOTIDE SEQUENCE [LARGE SCALE GENOMIC DNA]</scope>
    <source>
        <strain evidence="3 4">W260</strain>
    </source>
</reference>
<sequence>MSACQLLVCTDLDRTLIPNGPQPESPGARELFARLAGHAAVRLAYVSGRDPDRVHEAIAEFDLPPPDFIIADVGTTLIEAGEDGTWRDHTAWSSAISGDWNGHGGDDLHQWLADVDGLRRQEPDRQAAHKLSYYAPLEPGDRVEQVRRRLDERGVRARVVWSVDEIRQLGLVDVLPASASKYHAIRALMNEQSLALDDTVFCGDSGNDMEVLVSEIPAVLVANAAPEIMTQAREASAAAGHGERLYIAMGGFMGMNGCYAAGMLEGICHFHPVARGWLAPDRAGAS</sequence>
<name>A0A5N0TD48_9GAMM</name>
<dbReference type="InterPro" id="IPR023214">
    <property type="entry name" value="HAD_sf"/>
</dbReference>
<keyword evidence="1 3" id="KW-0378">Hydrolase</keyword>
<dbReference type="SUPFAM" id="SSF56784">
    <property type="entry name" value="HAD-like"/>
    <property type="match status" value="1"/>
</dbReference>
<dbReference type="Gene3D" id="3.90.1070.10">
    <property type="match status" value="1"/>
</dbReference>
<dbReference type="SFLD" id="SFLDG01141">
    <property type="entry name" value="C2.B.1:_Sucrose_Phosphatase_Li"/>
    <property type="match status" value="1"/>
</dbReference>
<dbReference type="Proteomes" id="UP000325372">
    <property type="component" value="Unassembled WGS sequence"/>
</dbReference>
<dbReference type="InterPro" id="IPR036412">
    <property type="entry name" value="HAD-like_sf"/>
</dbReference>
<dbReference type="GO" id="GO:0016791">
    <property type="term" value="F:phosphatase activity"/>
    <property type="evidence" value="ECO:0007669"/>
    <property type="project" value="UniProtKB-ARBA"/>
</dbReference>
<dbReference type="NCBIfam" id="TIGR01484">
    <property type="entry name" value="HAD-SF-IIB"/>
    <property type="match status" value="1"/>
</dbReference>
<dbReference type="InterPro" id="IPR006379">
    <property type="entry name" value="HAD-SF_hydro_IIB"/>
</dbReference>
<dbReference type="PANTHER" id="PTHR46521">
    <property type="entry name" value="SUCROSE-PHOSPHATASE 2-RELATED"/>
    <property type="match status" value="1"/>
</dbReference>
<dbReference type="RefSeq" id="WP_150863317.1">
    <property type="nucleotide sequence ID" value="NZ_VYXP01000003.1"/>
</dbReference>
<organism evidence="3 4">
    <name type="scientific">Marinihelvus fidelis</name>
    <dbReference type="NCBI Taxonomy" id="2613842"/>
    <lineage>
        <taxon>Bacteria</taxon>
        <taxon>Pseudomonadati</taxon>
        <taxon>Pseudomonadota</taxon>
        <taxon>Gammaproteobacteria</taxon>
        <taxon>Chromatiales</taxon>
        <taxon>Wenzhouxiangellaceae</taxon>
        <taxon>Marinihelvus</taxon>
    </lineage>
</organism>
<dbReference type="SFLD" id="SFLDG01140">
    <property type="entry name" value="C2.B:_Phosphomannomutase_and_P"/>
    <property type="match status" value="1"/>
</dbReference>
<dbReference type="GO" id="GO:0000287">
    <property type="term" value="F:magnesium ion binding"/>
    <property type="evidence" value="ECO:0007669"/>
    <property type="project" value="UniProtKB-ARBA"/>
</dbReference>
<evidence type="ECO:0000259" key="2">
    <source>
        <dbReference type="Pfam" id="PF05116"/>
    </source>
</evidence>
<dbReference type="Gene3D" id="3.40.50.1000">
    <property type="entry name" value="HAD superfamily/HAD-like"/>
    <property type="match status" value="1"/>
</dbReference>
<dbReference type="AlphaFoldDB" id="A0A5N0TD48"/>
<keyword evidence="4" id="KW-1185">Reference proteome</keyword>
<evidence type="ECO:0000256" key="1">
    <source>
        <dbReference type="ARBA" id="ARBA00022801"/>
    </source>
</evidence>
<gene>
    <name evidence="3" type="ORF">F3N42_05150</name>
</gene>
<comment type="caution">
    <text evidence="3">The sequence shown here is derived from an EMBL/GenBank/DDBJ whole genome shotgun (WGS) entry which is preliminary data.</text>
</comment>
<evidence type="ECO:0000313" key="3">
    <source>
        <dbReference type="EMBL" id="KAA9132608.1"/>
    </source>
</evidence>
<dbReference type="SFLD" id="SFLDS00003">
    <property type="entry name" value="Haloacid_Dehalogenase"/>
    <property type="match status" value="1"/>
</dbReference>
<feature type="domain" description="Sucrose phosphatase-like" evidence="2">
    <location>
        <begin position="5"/>
        <end position="271"/>
    </location>
</feature>
<dbReference type="EMBL" id="VYXP01000003">
    <property type="protein sequence ID" value="KAA9132608.1"/>
    <property type="molecule type" value="Genomic_DNA"/>
</dbReference>
<accession>A0A5N0TD48</accession>
<dbReference type="Pfam" id="PF05116">
    <property type="entry name" value="S6PP"/>
    <property type="match status" value="1"/>
</dbReference>
<dbReference type="InterPro" id="IPR051518">
    <property type="entry name" value="Sucrose_Phosphatase"/>
</dbReference>